<name>A0A3B0SMR0_9ZZZZ</name>
<evidence type="ECO:0000313" key="6">
    <source>
        <dbReference type="EMBL" id="VAW05523.1"/>
    </source>
</evidence>
<dbReference type="Gene3D" id="1.10.10.10">
    <property type="entry name" value="Winged helix-like DNA-binding domain superfamily/Winged helix DNA-binding domain"/>
    <property type="match status" value="1"/>
</dbReference>
<protein>
    <recommendedName>
        <fullName evidence="3">Regulatory protein RecX</fullName>
    </recommendedName>
</protein>
<feature type="domain" description="RecX second three-helical" evidence="5">
    <location>
        <begin position="85"/>
        <end position="125"/>
    </location>
</feature>
<evidence type="ECO:0000256" key="2">
    <source>
        <dbReference type="ARBA" id="ARBA00009695"/>
    </source>
</evidence>
<dbReference type="InterPro" id="IPR053924">
    <property type="entry name" value="RecX_HTH_2nd"/>
</dbReference>
<evidence type="ECO:0000256" key="3">
    <source>
        <dbReference type="ARBA" id="ARBA00018111"/>
    </source>
</evidence>
<dbReference type="EMBL" id="UOEJ01000213">
    <property type="protein sequence ID" value="VAW05523.1"/>
    <property type="molecule type" value="Genomic_DNA"/>
</dbReference>
<evidence type="ECO:0000256" key="4">
    <source>
        <dbReference type="ARBA" id="ARBA00022490"/>
    </source>
</evidence>
<reference evidence="6" key="1">
    <citation type="submission" date="2018-06" db="EMBL/GenBank/DDBJ databases">
        <authorList>
            <person name="Zhirakovskaya E."/>
        </authorList>
    </citation>
    <scope>NUCLEOTIDE SEQUENCE</scope>
</reference>
<gene>
    <name evidence="6" type="ORF">MNBD_ALPHA01-66</name>
</gene>
<proteinExistence type="inferred from homology"/>
<dbReference type="AlphaFoldDB" id="A0A3B0SMR0"/>
<organism evidence="6">
    <name type="scientific">hydrothermal vent metagenome</name>
    <dbReference type="NCBI Taxonomy" id="652676"/>
    <lineage>
        <taxon>unclassified sequences</taxon>
        <taxon>metagenomes</taxon>
        <taxon>ecological metagenomes</taxon>
    </lineage>
</organism>
<evidence type="ECO:0000259" key="5">
    <source>
        <dbReference type="Pfam" id="PF02631"/>
    </source>
</evidence>
<evidence type="ECO:0000256" key="1">
    <source>
        <dbReference type="ARBA" id="ARBA00004496"/>
    </source>
</evidence>
<comment type="subcellular location">
    <subcellularLocation>
        <location evidence="1">Cytoplasm</location>
    </subcellularLocation>
</comment>
<dbReference type="Pfam" id="PF02631">
    <property type="entry name" value="RecX_HTH2"/>
    <property type="match status" value="1"/>
</dbReference>
<comment type="similarity">
    <text evidence="2">Belongs to the RecX family.</text>
</comment>
<dbReference type="GO" id="GO:0005737">
    <property type="term" value="C:cytoplasm"/>
    <property type="evidence" value="ECO:0007669"/>
    <property type="project" value="UniProtKB-SubCell"/>
</dbReference>
<accession>A0A3B0SMR0</accession>
<dbReference type="InterPro" id="IPR036388">
    <property type="entry name" value="WH-like_DNA-bd_sf"/>
</dbReference>
<sequence length="198" mass="23120">MNNNRKPKNRALTRDYLLRATYSYLQRFATTEKNLRDVLACKVRRRLPEADPETETETDNGELYARAQEWIDDIVQKAVQQNIVNDRQFATSRAKSLIRSGNSRMKIAQKLRARGVTADLVTEVMEDLSEQYEDMDFLAAVKYVRKRRFGAFSTRHDGREIVEKELASLCRAGFSYGLGNRILKMPREELEEMLYDRD</sequence>
<keyword evidence="4" id="KW-0963">Cytoplasm</keyword>